<keyword evidence="3" id="KW-1185">Reference proteome</keyword>
<dbReference type="EMBL" id="KV748509">
    <property type="protein sequence ID" value="OCL14918.1"/>
    <property type="molecule type" value="Genomic_DNA"/>
</dbReference>
<dbReference type="PANTHER" id="PTHR24148">
    <property type="entry name" value="ANKYRIN REPEAT DOMAIN-CONTAINING PROTEIN 39 HOMOLOG-RELATED"/>
    <property type="match status" value="1"/>
</dbReference>
<evidence type="ECO:0000313" key="2">
    <source>
        <dbReference type="EMBL" id="OCL14918.1"/>
    </source>
</evidence>
<dbReference type="AlphaFoldDB" id="A0A8E2FDF9"/>
<evidence type="ECO:0000313" key="3">
    <source>
        <dbReference type="Proteomes" id="UP000250140"/>
    </source>
</evidence>
<dbReference type="PANTHER" id="PTHR24148:SF64">
    <property type="entry name" value="HETEROKARYON INCOMPATIBILITY DOMAIN-CONTAINING PROTEIN"/>
    <property type="match status" value="1"/>
</dbReference>
<proteinExistence type="predicted"/>
<reference evidence="2 3" key="1">
    <citation type="journal article" date="2016" name="Nat. Commun.">
        <title>Ectomycorrhizal ecology is imprinted in the genome of the dominant symbiotic fungus Cenococcum geophilum.</title>
        <authorList>
            <consortium name="DOE Joint Genome Institute"/>
            <person name="Peter M."/>
            <person name="Kohler A."/>
            <person name="Ohm R.A."/>
            <person name="Kuo A."/>
            <person name="Krutzmann J."/>
            <person name="Morin E."/>
            <person name="Arend M."/>
            <person name="Barry K.W."/>
            <person name="Binder M."/>
            <person name="Choi C."/>
            <person name="Clum A."/>
            <person name="Copeland A."/>
            <person name="Grisel N."/>
            <person name="Haridas S."/>
            <person name="Kipfer T."/>
            <person name="LaButti K."/>
            <person name="Lindquist E."/>
            <person name="Lipzen A."/>
            <person name="Maire R."/>
            <person name="Meier B."/>
            <person name="Mihaltcheva S."/>
            <person name="Molinier V."/>
            <person name="Murat C."/>
            <person name="Poggeler S."/>
            <person name="Quandt C.A."/>
            <person name="Sperisen C."/>
            <person name="Tritt A."/>
            <person name="Tisserant E."/>
            <person name="Crous P.W."/>
            <person name="Henrissat B."/>
            <person name="Nehls U."/>
            <person name="Egli S."/>
            <person name="Spatafora J.W."/>
            <person name="Grigoriev I.V."/>
            <person name="Martin F.M."/>
        </authorList>
    </citation>
    <scope>NUCLEOTIDE SEQUENCE [LARGE SCALE GENOMIC DNA]</scope>
    <source>
        <strain evidence="2 3">CBS 207.34</strain>
    </source>
</reference>
<sequence length="607" mass="68456">MNETNEPYEALSYCWGSESPSSPILVNESYQISVRANLESALRRLRHKEKSRYLWIDAICINQEDIQEKAHQVARMADIYNEAGQVNVWLGEENEDSALAIDFIKRHLLNLEEFDYLTTVPAKREWSALARLLRRPWFTRRWVIPEIALATQATLHCGRDTISWLDFADAVSLMGTKSQFISKLLQESYPIPFKPDSCGGFQPVGAALLVDVQSRLFRKTEGGMIAERLLNLEVLVCSLAEFSVSESRDVIYAVLALAKDVRPMAEDTSIKPAMMTPQSMSVVSNQREHDDQGVPSRNLPAVMGAISRMKSRFAEKIYTVDYGKSFYEVCKEFLAFIFSASRSLDIICRPWAPDNAKERLPSWIISLRGAPFGYGPKGQAGRKNADSLVGFSGTGHKSYNAAGSTSPKWRFGDVDSHDSLYVQGFILDSVVERSEAALGGNIPFEWLEFGGWDDLSEHPPEKFWRTLVADRGHNLDVAHSYYSRACMFAVQKGVSGAVLNTDLLLATGVPSIVMDFLRRVQSVVWMRKLIKTQHAKLLGLAPKHTRRGDLVCILYGCSVPVILREVAQQPKPYYEFIGECYLHSMMEGEACRVQSERNITKQHFEIR</sequence>
<organism evidence="2 3">
    <name type="scientific">Glonium stellatum</name>
    <dbReference type="NCBI Taxonomy" id="574774"/>
    <lineage>
        <taxon>Eukaryota</taxon>
        <taxon>Fungi</taxon>
        <taxon>Dikarya</taxon>
        <taxon>Ascomycota</taxon>
        <taxon>Pezizomycotina</taxon>
        <taxon>Dothideomycetes</taxon>
        <taxon>Pleosporomycetidae</taxon>
        <taxon>Gloniales</taxon>
        <taxon>Gloniaceae</taxon>
        <taxon>Glonium</taxon>
    </lineage>
</organism>
<dbReference type="InterPro" id="IPR052895">
    <property type="entry name" value="HetReg/Transcr_Mod"/>
</dbReference>
<accession>A0A8E2FDF9</accession>
<name>A0A8E2FDF9_9PEZI</name>
<dbReference type="OrthoDB" id="3477286at2759"/>
<gene>
    <name evidence="2" type="ORF">AOQ84DRAFT_280043</name>
</gene>
<protein>
    <submittedName>
        <fullName evidence="2">HET-domain-containing protein</fullName>
    </submittedName>
</protein>
<dbReference type="InterPro" id="IPR010730">
    <property type="entry name" value="HET"/>
</dbReference>
<dbReference type="Pfam" id="PF06985">
    <property type="entry name" value="HET"/>
    <property type="match status" value="1"/>
</dbReference>
<dbReference type="Pfam" id="PF26639">
    <property type="entry name" value="Het-6_barrel"/>
    <property type="match status" value="1"/>
</dbReference>
<dbReference type="Proteomes" id="UP000250140">
    <property type="component" value="Unassembled WGS sequence"/>
</dbReference>
<feature type="domain" description="Heterokaryon incompatibility" evidence="1">
    <location>
        <begin position="8"/>
        <end position="146"/>
    </location>
</feature>
<evidence type="ECO:0000259" key="1">
    <source>
        <dbReference type="Pfam" id="PF06985"/>
    </source>
</evidence>